<feature type="region of interest" description="Disordered" evidence="1">
    <location>
        <begin position="1"/>
        <end position="30"/>
    </location>
</feature>
<keyword evidence="3" id="KW-1185">Reference proteome</keyword>
<sequence length="109" mass="11699">MSRGRRPNAESQVLTASSDAASSQARARAPHEVLRDKLLTELQEKNPGVALTHLQEATNGRPSLARYCVDIDRVLGQAAVAKYHSAKKAQAYARPVCDTSYASGVAQGH</sequence>
<evidence type="ECO:0000313" key="2">
    <source>
        <dbReference type="EMBL" id="GAA2915115.1"/>
    </source>
</evidence>
<reference evidence="3" key="1">
    <citation type="journal article" date="2019" name="Int. J. Syst. Evol. Microbiol.">
        <title>The Global Catalogue of Microorganisms (GCM) 10K type strain sequencing project: providing services to taxonomists for standard genome sequencing and annotation.</title>
        <authorList>
            <consortium name="The Broad Institute Genomics Platform"/>
            <consortium name="The Broad Institute Genome Sequencing Center for Infectious Disease"/>
            <person name="Wu L."/>
            <person name="Ma J."/>
        </authorList>
    </citation>
    <scope>NUCLEOTIDE SEQUENCE [LARGE SCALE GENOMIC DNA]</scope>
    <source>
        <strain evidence="3">JCM 4087</strain>
    </source>
</reference>
<protein>
    <submittedName>
        <fullName evidence="2">Uncharacterized protein</fullName>
    </submittedName>
</protein>
<organism evidence="2 3">
    <name type="scientific">Streptomyces thioluteus</name>
    <dbReference type="NCBI Taxonomy" id="66431"/>
    <lineage>
        <taxon>Bacteria</taxon>
        <taxon>Bacillati</taxon>
        <taxon>Actinomycetota</taxon>
        <taxon>Actinomycetes</taxon>
        <taxon>Kitasatosporales</taxon>
        <taxon>Streptomycetaceae</taxon>
        <taxon>Streptomyces</taxon>
    </lineage>
</organism>
<evidence type="ECO:0000313" key="3">
    <source>
        <dbReference type="Proteomes" id="UP001501102"/>
    </source>
</evidence>
<gene>
    <name evidence="2" type="ORF">GCM10020221_08480</name>
</gene>
<proteinExistence type="predicted"/>
<feature type="compositionally biased region" description="Low complexity" evidence="1">
    <location>
        <begin position="16"/>
        <end position="27"/>
    </location>
</feature>
<comment type="caution">
    <text evidence="2">The sequence shown here is derived from an EMBL/GenBank/DDBJ whole genome shotgun (WGS) entry which is preliminary data.</text>
</comment>
<evidence type="ECO:0000256" key="1">
    <source>
        <dbReference type="SAM" id="MobiDB-lite"/>
    </source>
</evidence>
<name>A0ABP6IZD4_STRTU</name>
<accession>A0ABP6IZD4</accession>
<dbReference type="Proteomes" id="UP001501102">
    <property type="component" value="Unassembled WGS sequence"/>
</dbReference>
<dbReference type="EMBL" id="BAAAXZ010000033">
    <property type="protein sequence ID" value="GAA2915115.1"/>
    <property type="molecule type" value="Genomic_DNA"/>
</dbReference>